<keyword evidence="3" id="KW-1185">Reference proteome</keyword>
<dbReference type="PANTHER" id="PTHR24148">
    <property type="entry name" value="ANKYRIN REPEAT DOMAIN-CONTAINING PROTEIN 39 HOMOLOG-RELATED"/>
    <property type="match status" value="1"/>
</dbReference>
<comment type="caution">
    <text evidence="2">The sequence shown here is derived from an EMBL/GenBank/DDBJ whole genome shotgun (WGS) entry which is preliminary data.</text>
</comment>
<gene>
    <name evidence="2" type="ORF">KHLLAP_LOCUS6854</name>
</gene>
<dbReference type="InterPro" id="IPR052895">
    <property type="entry name" value="HetReg/Transcr_Mod"/>
</dbReference>
<dbReference type="InterPro" id="IPR010730">
    <property type="entry name" value="HET"/>
</dbReference>
<dbReference type="EMBL" id="CAUWAG010000008">
    <property type="protein sequence ID" value="CAJ2506386.1"/>
    <property type="molecule type" value="Genomic_DNA"/>
</dbReference>
<name>A0AAI8VL16_9PEZI</name>
<dbReference type="PANTHER" id="PTHR24148:SF73">
    <property type="entry name" value="HET DOMAIN PROTEIN (AFU_ORTHOLOGUE AFUA_8G01020)"/>
    <property type="match status" value="1"/>
</dbReference>
<dbReference type="Pfam" id="PF06985">
    <property type="entry name" value="HET"/>
    <property type="match status" value="1"/>
</dbReference>
<dbReference type="Proteomes" id="UP001295740">
    <property type="component" value="Unassembled WGS sequence"/>
</dbReference>
<reference evidence="2" key="1">
    <citation type="submission" date="2023-10" db="EMBL/GenBank/DDBJ databases">
        <authorList>
            <person name="Hackl T."/>
        </authorList>
    </citation>
    <scope>NUCLEOTIDE SEQUENCE</scope>
</reference>
<sequence length="624" mass="71066">MRNRTSAGFSTKLHVSGRLLAVPIDAKNDGPYEALDPSRREIRLLDLLPSKDADAQIHGNLRTVSLEDRPRCEALSYTWGSPSEGRSILIGKVYHVGVTNNLFRALRWFRRSRHERTMWIDAICINQSDTAERCKQVAIMGDIYKSAECVDVWLGDVQGPLPRMLTGRLHRSCYAIRMAIQELRDNRMSPKFALELFRSGCPWVRRRQAEKLEAAIRDSEPKWAERAWVRQEFLLNSTVFLCFGSERTKWEAEKIWFLEKIGTIEALDAKIKPDWGFRHASDKGSKERWPLNDIRSRLRNVEASDPRDMVYSLLGVLPLQQAALIDADYGVPCADVYAKATFASITYDGHLLTLSNTVFKYDDIPFLPSWANNFRHEFPHAAFTKETSLYHMDFLPEPLLGGDCKALTVYGLPLDSITSVVPLPEGADHRRIWRSNSHTMSTFAQALSDGLDKFTMRLADDTTRLFQDHPWLPSVRLRADEETAAGSLLDWCRIKSYSSYLNVVKILSEVFSRWHRSIEPPFDDRPFQYLRHLGDGFFFDHARIVDGDACFFTTKTGLVGLAPGTLKVADQVVLAPRALLILRTADDNRWTFRGLAYVHGVSGVLAPLIPHEVSRSHVDEFVII</sequence>
<proteinExistence type="predicted"/>
<evidence type="ECO:0000313" key="3">
    <source>
        <dbReference type="Proteomes" id="UP001295740"/>
    </source>
</evidence>
<protein>
    <submittedName>
        <fullName evidence="2">Uu.00g005160.m01.CDS01</fullName>
    </submittedName>
</protein>
<feature type="domain" description="Heterokaryon incompatibility" evidence="1">
    <location>
        <begin position="73"/>
        <end position="232"/>
    </location>
</feature>
<evidence type="ECO:0000259" key="1">
    <source>
        <dbReference type="Pfam" id="PF06985"/>
    </source>
</evidence>
<evidence type="ECO:0000313" key="2">
    <source>
        <dbReference type="EMBL" id="CAJ2506386.1"/>
    </source>
</evidence>
<organism evidence="2 3">
    <name type="scientific">Anthostomella pinea</name>
    <dbReference type="NCBI Taxonomy" id="933095"/>
    <lineage>
        <taxon>Eukaryota</taxon>
        <taxon>Fungi</taxon>
        <taxon>Dikarya</taxon>
        <taxon>Ascomycota</taxon>
        <taxon>Pezizomycotina</taxon>
        <taxon>Sordariomycetes</taxon>
        <taxon>Xylariomycetidae</taxon>
        <taxon>Xylariales</taxon>
        <taxon>Xylariaceae</taxon>
        <taxon>Anthostomella</taxon>
    </lineage>
</organism>
<dbReference type="AlphaFoldDB" id="A0AAI8VL16"/>
<accession>A0AAI8VL16</accession>